<feature type="transmembrane region" description="Helical" evidence="6">
    <location>
        <begin position="30"/>
        <end position="54"/>
    </location>
</feature>
<dbReference type="PANTHER" id="PTHR42718">
    <property type="entry name" value="MAJOR FACILITATOR SUPERFAMILY MULTIDRUG TRANSPORTER MFSC"/>
    <property type="match status" value="1"/>
</dbReference>
<reference evidence="8" key="1">
    <citation type="journal article" date="2019" name="Int. J. Syst. Evol. Microbiol.">
        <title>The Global Catalogue of Microorganisms (GCM) 10K type strain sequencing project: providing services to taxonomists for standard genome sequencing and annotation.</title>
        <authorList>
            <consortium name="The Broad Institute Genomics Platform"/>
            <consortium name="The Broad Institute Genome Sequencing Center for Infectious Disease"/>
            <person name="Wu L."/>
            <person name="Ma J."/>
        </authorList>
    </citation>
    <scope>NUCLEOTIDE SEQUENCE [LARGE SCALE GENOMIC DNA]</scope>
    <source>
        <strain evidence="8">JCM 16702</strain>
    </source>
</reference>
<accession>A0ABP7UWM5</accession>
<evidence type="ECO:0000256" key="4">
    <source>
        <dbReference type="ARBA" id="ARBA00022989"/>
    </source>
</evidence>
<evidence type="ECO:0000256" key="2">
    <source>
        <dbReference type="ARBA" id="ARBA00022448"/>
    </source>
</evidence>
<evidence type="ECO:0000313" key="7">
    <source>
        <dbReference type="EMBL" id="GAA4054560.1"/>
    </source>
</evidence>
<dbReference type="SUPFAM" id="SSF103473">
    <property type="entry name" value="MFS general substrate transporter"/>
    <property type="match status" value="1"/>
</dbReference>
<organism evidence="7 8">
    <name type="scientific">Actinomadura miaoliensis</name>
    <dbReference type="NCBI Taxonomy" id="430685"/>
    <lineage>
        <taxon>Bacteria</taxon>
        <taxon>Bacillati</taxon>
        <taxon>Actinomycetota</taxon>
        <taxon>Actinomycetes</taxon>
        <taxon>Streptosporangiales</taxon>
        <taxon>Thermomonosporaceae</taxon>
        <taxon>Actinomadura</taxon>
    </lineage>
</organism>
<name>A0ABP7UWM5_9ACTN</name>
<sequence>MLLMVFALWQHRRRDEPLMPLALFGARNFAVGNGVGFVCQFSMIGIMLVLVLFLQMAHGYSALETDLVVLPNAVLTAAGSAYAGRLSDKFGGKYILRPG</sequence>
<evidence type="ECO:0000256" key="3">
    <source>
        <dbReference type="ARBA" id="ARBA00022692"/>
    </source>
</evidence>
<comment type="caution">
    <text evidence="7">The sequence shown here is derived from an EMBL/GenBank/DDBJ whole genome shotgun (WGS) entry which is preliminary data.</text>
</comment>
<protein>
    <recommendedName>
        <fullName evidence="9">MFS transporter</fullName>
    </recommendedName>
</protein>
<evidence type="ECO:0000313" key="8">
    <source>
        <dbReference type="Proteomes" id="UP001500683"/>
    </source>
</evidence>
<evidence type="ECO:0000256" key="1">
    <source>
        <dbReference type="ARBA" id="ARBA00004141"/>
    </source>
</evidence>
<comment type="subcellular location">
    <subcellularLocation>
        <location evidence="1">Membrane</location>
        <topology evidence="1">Multi-pass membrane protein</topology>
    </subcellularLocation>
</comment>
<keyword evidence="4 6" id="KW-1133">Transmembrane helix</keyword>
<dbReference type="InterPro" id="IPR036259">
    <property type="entry name" value="MFS_trans_sf"/>
</dbReference>
<dbReference type="PANTHER" id="PTHR42718:SF9">
    <property type="entry name" value="MAJOR FACILITATOR SUPERFAMILY MULTIDRUG TRANSPORTER MFSC"/>
    <property type="match status" value="1"/>
</dbReference>
<keyword evidence="3 6" id="KW-0812">Transmembrane</keyword>
<evidence type="ECO:0000256" key="5">
    <source>
        <dbReference type="ARBA" id="ARBA00023136"/>
    </source>
</evidence>
<proteinExistence type="predicted"/>
<keyword evidence="8" id="KW-1185">Reference proteome</keyword>
<keyword evidence="5 6" id="KW-0472">Membrane</keyword>
<dbReference type="Proteomes" id="UP001500683">
    <property type="component" value="Unassembled WGS sequence"/>
</dbReference>
<keyword evidence="2" id="KW-0813">Transport</keyword>
<dbReference type="EMBL" id="BAAAZG010000001">
    <property type="protein sequence ID" value="GAA4054560.1"/>
    <property type="molecule type" value="Genomic_DNA"/>
</dbReference>
<evidence type="ECO:0008006" key="9">
    <source>
        <dbReference type="Google" id="ProtNLM"/>
    </source>
</evidence>
<gene>
    <name evidence="7" type="ORF">GCM10022214_01820</name>
</gene>
<evidence type="ECO:0000256" key="6">
    <source>
        <dbReference type="SAM" id="Phobius"/>
    </source>
</evidence>
<dbReference type="Gene3D" id="1.20.1250.20">
    <property type="entry name" value="MFS general substrate transporter like domains"/>
    <property type="match status" value="1"/>
</dbReference>